<dbReference type="SUPFAM" id="SSF55729">
    <property type="entry name" value="Acyl-CoA N-acyltransferases (Nat)"/>
    <property type="match status" value="1"/>
</dbReference>
<evidence type="ECO:0000313" key="5">
    <source>
        <dbReference type="Proteomes" id="UP000681356"/>
    </source>
</evidence>
<evidence type="ECO:0000256" key="2">
    <source>
        <dbReference type="ARBA" id="ARBA00023315"/>
    </source>
</evidence>
<name>A0A8J7WH01_9RHOB</name>
<feature type="domain" description="N-acetyltransferase" evidence="3">
    <location>
        <begin position="1"/>
        <end position="149"/>
    </location>
</feature>
<evidence type="ECO:0000313" key="4">
    <source>
        <dbReference type="EMBL" id="MBS0125156.1"/>
    </source>
</evidence>
<protein>
    <submittedName>
        <fullName evidence="4">GNAT family N-acetyltransferase</fullName>
    </submittedName>
</protein>
<dbReference type="EMBL" id="JAGTUU010000005">
    <property type="protein sequence ID" value="MBS0125156.1"/>
    <property type="molecule type" value="Genomic_DNA"/>
</dbReference>
<dbReference type="Gene3D" id="3.40.630.30">
    <property type="match status" value="1"/>
</dbReference>
<sequence length="149" mass="16433">MRFRRALRADLPAIVALLADDDLGRARESAAQAVDPVYVAAFEVIAADANQILAVADLGGEVIGCMQITFIPGLSRRGAWRGQLESVRVASHLRGRGIGEQFLDWAIGQCRERGCGLVQLTTDRQRLDALRFYERLGFVPSHNGMKRQL</sequence>
<keyword evidence="5" id="KW-1185">Reference proteome</keyword>
<keyword evidence="2" id="KW-0012">Acyltransferase</keyword>
<dbReference type="AlphaFoldDB" id="A0A8J7WH01"/>
<dbReference type="PANTHER" id="PTHR43877:SF2">
    <property type="entry name" value="AMINOALKYLPHOSPHONATE N-ACETYLTRANSFERASE-RELATED"/>
    <property type="match status" value="1"/>
</dbReference>
<dbReference type="InterPro" id="IPR000182">
    <property type="entry name" value="GNAT_dom"/>
</dbReference>
<gene>
    <name evidence="4" type="ORF">KB874_13765</name>
</gene>
<dbReference type="Pfam" id="PF00583">
    <property type="entry name" value="Acetyltransf_1"/>
    <property type="match status" value="1"/>
</dbReference>
<dbReference type="PANTHER" id="PTHR43877">
    <property type="entry name" value="AMINOALKYLPHOSPHONATE N-ACETYLTRANSFERASE-RELATED-RELATED"/>
    <property type="match status" value="1"/>
</dbReference>
<evidence type="ECO:0000259" key="3">
    <source>
        <dbReference type="PROSITE" id="PS51186"/>
    </source>
</evidence>
<evidence type="ECO:0000256" key="1">
    <source>
        <dbReference type="ARBA" id="ARBA00022679"/>
    </source>
</evidence>
<dbReference type="CDD" id="cd04301">
    <property type="entry name" value="NAT_SF"/>
    <property type="match status" value="1"/>
</dbReference>
<reference evidence="4" key="1">
    <citation type="submission" date="2021-04" db="EMBL/GenBank/DDBJ databases">
        <authorList>
            <person name="Yoon J."/>
        </authorList>
    </citation>
    <scope>NUCLEOTIDE SEQUENCE</scope>
    <source>
        <strain evidence="4">KMU-90</strain>
    </source>
</reference>
<dbReference type="GO" id="GO:0016747">
    <property type="term" value="F:acyltransferase activity, transferring groups other than amino-acyl groups"/>
    <property type="evidence" value="ECO:0007669"/>
    <property type="project" value="InterPro"/>
</dbReference>
<dbReference type="InterPro" id="IPR016181">
    <property type="entry name" value="Acyl_CoA_acyltransferase"/>
</dbReference>
<dbReference type="Proteomes" id="UP000681356">
    <property type="component" value="Unassembled WGS sequence"/>
</dbReference>
<dbReference type="PROSITE" id="PS51186">
    <property type="entry name" value="GNAT"/>
    <property type="match status" value="1"/>
</dbReference>
<dbReference type="InterPro" id="IPR050832">
    <property type="entry name" value="Bact_Acetyltransf"/>
</dbReference>
<accession>A0A8J7WH01</accession>
<keyword evidence="1" id="KW-0808">Transferase</keyword>
<comment type="caution">
    <text evidence="4">The sequence shown here is derived from an EMBL/GenBank/DDBJ whole genome shotgun (WGS) entry which is preliminary data.</text>
</comment>
<proteinExistence type="predicted"/>
<organism evidence="4 5">
    <name type="scientific">Thetidibacter halocola</name>
    <dbReference type="NCBI Taxonomy" id="2827239"/>
    <lineage>
        <taxon>Bacteria</taxon>
        <taxon>Pseudomonadati</taxon>
        <taxon>Pseudomonadota</taxon>
        <taxon>Alphaproteobacteria</taxon>
        <taxon>Rhodobacterales</taxon>
        <taxon>Roseobacteraceae</taxon>
        <taxon>Thetidibacter</taxon>
    </lineage>
</organism>